<organism evidence="1 2">
    <name type="scientific">Paenibacillus polymyxa</name>
    <name type="common">Bacillus polymyxa</name>
    <dbReference type="NCBI Taxonomy" id="1406"/>
    <lineage>
        <taxon>Bacteria</taxon>
        <taxon>Bacillati</taxon>
        <taxon>Bacillota</taxon>
        <taxon>Bacilli</taxon>
        <taxon>Bacillales</taxon>
        <taxon>Paenibacillaceae</taxon>
        <taxon>Paenibacillus</taxon>
    </lineage>
</organism>
<dbReference type="EMBL" id="LYND01000143">
    <property type="protein sequence ID" value="ODA07664.1"/>
    <property type="molecule type" value="Genomic_DNA"/>
</dbReference>
<proteinExistence type="predicted"/>
<sequence length="135" mass="15005">MGLTVSHGAFDGAYSAFNRFRQFVMKSIGGNYPPHKDKNLSDGYWYFGDGYDTETHPGLTEFFKHSDCDGYIESEMCGVIANELKSILPLAIKLEKIEGTGGGHIEAQGGFVQVLKYFIEGCEEACTKGERLVYR</sequence>
<name>A0ABX2Z8S8_PAEPO</name>
<dbReference type="RefSeq" id="WP_068940982.1">
    <property type="nucleotide sequence ID" value="NZ_LYND01000143.1"/>
</dbReference>
<reference evidence="2" key="1">
    <citation type="submission" date="2016-05" db="EMBL/GenBank/DDBJ databases">
        <title>Whole genome shotgun sequencing of cultured foodborne pathogen.</title>
        <authorList>
            <person name="Zheng J."/>
            <person name="Timme R."/>
            <person name="Allard M."/>
            <person name="Strain E."/>
            <person name="Luo Y."/>
            <person name="Brown E."/>
        </authorList>
    </citation>
    <scope>NUCLEOTIDE SEQUENCE [LARGE SCALE GENOMIC DNA]</scope>
    <source>
        <strain evidence="2">CFSAN034343</strain>
    </source>
</reference>
<accession>A0ABX2Z8S8</accession>
<protein>
    <submittedName>
        <fullName evidence="1">Uncharacterized protein</fullName>
    </submittedName>
</protein>
<comment type="caution">
    <text evidence="1">The sequence shown here is derived from an EMBL/GenBank/DDBJ whole genome shotgun (WGS) entry which is preliminary data.</text>
</comment>
<dbReference type="Proteomes" id="UP000094974">
    <property type="component" value="Unassembled WGS sequence"/>
</dbReference>
<evidence type="ECO:0000313" key="1">
    <source>
        <dbReference type="EMBL" id="ODA07664.1"/>
    </source>
</evidence>
<keyword evidence="2" id="KW-1185">Reference proteome</keyword>
<evidence type="ECO:0000313" key="2">
    <source>
        <dbReference type="Proteomes" id="UP000094974"/>
    </source>
</evidence>
<gene>
    <name evidence="1" type="ORF">A7312_28265</name>
</gene>